<dbReference type="GO" id="GO:0005634">
    <property type="term" value="C:nucleus"/>
    <property type="evidence" value="ECO:0007669"/>
    <property type="project" value="UniProtKB-SubCell"/>
</dbReference>
<dbReference type="InterPro" id="IPR021858">
    <property type="entry name" value="Fun_TF"/>
</dbReference>
<organism evidence="4">
    <name type="scientific">Kwoniella bestiolae CBS 10118</name>
    <dbReference type="NCBI Taxonomy" id="1296100"/>
    <lineage>
        <taxon>Eukaryota</taxon>
        <taxon>Fungi</taxon>
        <taxon>Dikarya</taxon>
        <taxon>Basidiomycota</taxon>
        <taxon>Agaricomycotina</taxon>
        <taxon>Tremellomycetes</taxon>
        <taxon>Tremellales</taxon>
        <taxon>Cryptococcaceae</taxon>
        <taxon>Kwoniella</taxon>
    </lineage>
</organism>
<reference evidence="4" key="3">
    <citation type="submission" date="2014-01" db="EMBL/GenBank/DDBJ databases">
        <title>Evolution of pathogenesis and genome organization in the Tremellales.</title>
        <authorList>
            <person name="Cuomo C."/>
            <person name="Litvintseva A."/>
            <person name="Heitman J."/>
            <person name="Chen Y."/>
            <person name="Sun S."/>
            <person name="Springer D."/>
            <person name="Dromer F."/>
            <person name="Young S."/>
            <person name="Zeng Q."/>
            <person name="Chapman S."/>
            <person name="Gujja S."/>
            <person name="Saif S."/>
            <person name="Birren B."/>
        </authorList>
    </citation>
    <scope>NUCLEOTIDE SEQUENCE</scope>
    <source>
        <strain evidence="4">CBS 10118</strain>
    </source>
</reference>
<proteinExistence type="predicted"/>
<dbReference type="Pfam" id="PF11951">
    <property type="entry name" value="Fungal_trans_2"/>
    <property type="match status" value="1"/>
</dbReference>
<dbReference type="AlphaFoldDB" id="A0A1B9G1I0"/>
<reference evidence="4" key="1">
    <citation type="submission" date="2013-07" db="EMBL/GenBank/DDBJ databases">
        <title>The Genome Sequence of Cryptococcus bestiolae CBS10118.</title>
        <authorList>
            <consortium name="The Broad Institute Genome Sequencing Platform"/>
            <person name="Cuomo C."/>
            <person name="Litvintseva A."/>
            <person name="Chen Y."/>
            <person name="Heitman J."/>
            <person name="Sun S."/>
            <person name="Springer D."/>
            <person name="Dromer F."/>
            <person name="Young S.K."/>
            <person name="Zeng Q."/>
            <person name="Gargeya S."/>
            <person name="Fitzgerald M."/>
            <person name="Abouelleil A."/>
            <person name="Alvarado L."/>
            <person name="Berlin A.M."/>
            <person name="Chapman S.B."/>
            <person name="Dewar J."/>
            <person name="Goldberg J."/>
            <person name="Griggs A."/>
            <person name="Gujja S."/>
            <person name="Hansen M."/>
            <person name="Howarth C."/>
            <person name="Imamovic A."/>
            <person name="Larimer J."/>
            <person name="McCowan C."/>
            <person name="Murphy C."/>
            <person name="Pearson M."/>
            <person name="Priest M."/>
            <person name="Roberts A."/>
            <person name="Saif S."/>
            <person name="Shea T."/>
            <person name="Sykes S."/>
            <person name="Wortman J."/>
            <person name="Nusbaum C."/>
            <person name="Birren B."/>
        </authorList>
    </citation>
    <scope>NUCLEOTIDE SEQUENCE [LARGE SCALE GENOMIC DNA]</scope>
    <source>
        <strain evidence="4">CBS 10118</strain>
    </source>
</reference>
<feature type="region of interest" description="Disordered" evidence="3">
    <location>
        <begin position="1"/>
        <end position="22"/>
    </location>
</feature>
<dbReference type="VEuPathDB" id="FungiDB:I302_06329"/>
<name>A0A1B9G1I0_9TREE</name>
<protein>
    <submittedName>
        <fullName evidence="4">Uncharacterized protein</fullName>
    </submittedName>
</protein>
<gene>
    <name evidence="4" type="ORF">I302_06329</name>
    <name evidence="5" type="ORF">I302_106413</name>
</gene>
<dbReference type="KEGG" id="kbi:30210728"/>
<dbReference type="OrthoDB" id="2564140at2759"/>
<dbReference type="EMBL" id="CP144545">
    <property type="protein sequence ID" value="WVW84379.1"/>
    <property type="molecule type" value="Genomic_DNA"/>
</dbReference>
<dbReference type="RefSeq" id="XP_019045938.1">
    <property type="nucleotide sequence ID" value="XM_019192941.1"/>
</dbReference>
<evidence type="ECO:0000313" key="5">
    <source>
        <dbReference type="EMBL" id="WVW84379.1"/>
    </source>
</evidence>
<keyword evidence="6" id="KW-1185">Reference proteome</keyword>
<dbReference type="PANTHER" id="PTHR37534:SF20">
    <property type="entry name" value="PRO1A C6 ZINK-FINGER PROTEIN"/>
    <property type="match status" value="1"/>
</dbReference>
<evidence type="ECO:0000313" key="6">
    <source>
        <dbReference type="Proteomes" id="UP000092730"/>
    </source>
</evidence>
<reference evidence="5" key="4">
    <citation type="submission" date="2024-02" db="EMBL/GenBank/DDBJ databases">
        <title>Comparative genomics of Cryptococcus and Kwoniella reveals pathogenesis evolution and contrasting modes of karyotype evolution via chromosome fusion or intercentromeric recombination.</title>
        <authorList>
            <person name="Coelho M.A."/>
            <person name="David-Palma M."/>
            <person name="Shea T."/>
            <person name="Bowers K."/>
            <person name="McGinley-Smith S."/>
            <person name="Mohammad A.W."/>
            <person name="Gnirke A."/>
            <person name="Yurkov A.M."/>
            <person name="Nowrousian M."/>
            <person name="Sun S."/>
            <person name="Cuomo C.A."/>
            <person name="Heitman J."/>
        </authorList>
    </citation>
    <scope>NUCLEOTIDE SEQUENCE</scope>
    <source>
        <strain evidence="5">CBS 10118</strain>
    </source>
</reference>
<keyword evidence="2" id="KW-0539">Nucleus</keyword>
<dbReference type="STRING" id="1296100.A0A1B9G1I0"/>
<comment type="subcellular location">
    <subcellularLocation>
        <location evidence="1">Nucleus</location>
    </subcellularLocation>
</comment>
<dbReference type="Proteomes" id="UP000092730">
    <property type="component" value="Chromosome 5"/>
</dbReference>
<evidence type="ECO:0000256" key="2">
    <source>
        <dbReference type="ARBA" id="ARBA00023242"/>
    </source>
</evidence>
<evidence type="ECO:0000313" key="4">
    <source>
        <dbReference type="EMBL" id="OCF24868.1"/>
    </source>
</evidence>
<evidence type="ECO:0000256" key="3">
    <source>
        <dbReference type="SAM" id="MobiDB-lite"/>
    </source>
</evidence>
<accession>A0A1B9G1I0</accession>
<dbReference type="EMBL" id="KI894022">
    <property type="protein sequence ID" value="OCF24868.1"/>
    <property type="molecule type" value="Genomic_DNA"/>
</dbReference>
<evidence type="ECO:0000256" key="1">
    <source>
        <dbReference type="ARBA" id="ARBA00004123"/>
    </source>
</evidence>
<dbReference type="GeneID" id="30210728"/>
<reference evidence="5" key="2">
    <citation type="submission" date="2013-07" db="EMBL/GenBank/DDBJ databases">
        <authorList>
            <consortium name="The Broad Institute Genome Sequencing Platform"/>
            <person name="Cuomo C."/>
            <person name="Litvintseva A."/>
            <person name="Chen Y."/>
            <person name="Heitman J."/>
            <person name="Sun S."/>
            <person name="Springer D."/>
            <person name="Dromer F."/>
            <person name="Young S.K."/>
            <person name="Zeng Q."/>
            <person name="Gargeya S."/>
            <person name="Fitzgerald M."/>
            <person name="Abouelleil A."/>
            <person name="Alvarado L."/>
            <person name="Berlin A.M."/>
            <person name="Chapman S.B."/>
            <person name="Dewar J."/>
            <person name="Goldberg J."/>
            <person name="Griggs A."/>
            <person name="Gujja S."/>
            <person name="Hansen M."/>
            <person name="Howarth C."/>
            <person name="Imamovic A."/>
            <person name="Larimer J."/>
            <person name="McCowan C."/>
            <person name="Murphy C."/>
            <person name="Pearson M."/>
            <person name="Priest M."/>
            <person name="Roberts A."/>
            <person name="Saif S."/>
            <person name="Shea T."/>
            <person name="Sykes S."/>
            <person name="Wortman J."/>
            <person name="Nusbaum C."/>
            <person name="Birren B."/>
        </authorList>
    </citation>
    <scope>NUCLEOTIDE SEQUENCE</scope>
    <source>
        <strain evidence="5">CBS 10118</strain>
    </source>
</reference>
<sequence>MTAPLTHVHTHFNPRQEESNIPARNNSTSAITPLHAVVAPTSNISSLDASTHGGQLTEANTASLFFHGISFISSPTLINIRSRQTPARTERILVLLWEAFLLAKADQERVSHALVEATCAIGAVKLAFSEAKNGAASPKHCLERSKMIMNSVFQLVNKESAGPIHDSERQEKVLALTQLMMLRDAYVGDPDWLNTYRFCAKYVAEQGGPANIIHAAQMSSSRPHIERFLAYLTVYETLGAFSTKEAPVLLSCPNSLWLEDLPCAQEIMHADFGFSLPTLFLIANLAGIVASGETSDCLESQSLFTSLDTTHLATISSTPSPVRIQFGDLLMRHSLICHLLLVVYSFHRSHARIQQAGSAILELLVEVTIWTGSMINLLHPLLMAGEVIPKEQRHILELILGTAREKADTADVDAIHAVIKECWHRRDNGTGEETVFDVIGCAPPTNIL</sequence>
<dbReference type="PANTHER" id="PTHR37534">
    <property type="entry name" value="TRANSCRIPTIONAL ACTIVATOR PROTEIN UGA3"/>
    <property type="match status" value="1"/>
</dbReference>